<feature type="domain" description="Pyrroline-5-carboxylate reductase catalytic N-terminal" evidence="2">
    <location>
        <begin position="2"/>
        <end position="91"/>
    </location>
</feature>
<dbReference type="InterPro" id="IPR051267">
    <property type="entry name" value="STEAP_metalloreductase"/>
</dbReference>
<evidence type="ECO:0000313" key="4">
    <source>
        <dbReference type="Proteomes" id="UP001210865"/>
    </source>
</evidence>
<accession>A0ABY7NJR7</accession>
<dbReference type="InterPro" id="IPR036291">
    <property type="entry name" value="NAD(P)-bd_dom_sf"/>
</dbReference>
<evidence type="ECO:0000313" key="3">
    <source>
        <dbReference type="EMBL" id="WBO20761.1"/>
    </source>
</evidence>
<dbReference type="Gene3D" id="3.40.50.720">
    <property type="entry name" value="NAD(P)-binding Rossmann-like Domain"/>
    <property type="match status" value="1"/>
</dbReference>
<keyword evidence="4" id="KW-1185">Reference proteome</keyword>
<proteinExistence type="predicted"/>
<dbReference type="EMBL" id="CP115174">
    <property type="protein sequence ID" value="WBO20761.1"/>
    <property type="molecule type" value="Genomic_DNA"/>
</dbReference>
<dbReference type="Proteomes" id="UP001210865">
    <property type="component" value="Chromosome"/>
</dbReference>
<evidence type="ECO:0000256" key="1">
    <source>
        <dbReference type="ARBA" id="ARBA00023002"/>
    </source>
</evidence>
<reference evidence="3 4" key="1">
    <citation type="submission" date="2022-12" db="EMBL/GenBank/DDBJ databases">
        <title>Sphingomonas abieness sp. nov., an endophytic bacterium isolated from Abies koreana.</title>
        <authorList>
            <person name="Jiang L."/>
            <person name="Lee J."/>
        </authorList>
    </citation>
    <scope>NUCLEOTIDE SEQUENCE [LARGE SCALE GENOMIC DNA]</scope>
    <source>
        <strain evidence="4">PAMB 00755</strain>
    </source>
</reference>
<sequence>MKYAIIGFGPVGQALARMFARKGIEVVVATTRAPDAIAAQAAAIGTGIIPEPLGDAVQADVILLAVPFPAHPEVAKAAPDWQGKTIIDVTNAYAVPPEDLGQLPSSAVIAKAFVGAQLVKAFNHLPAKILDQDPAVAGGRRVAFLAGDEDGATDAVAALVEQLGYAPVKLGALAEGGMLVQARGTSWAPLIFQDLFKKEG</sequence>
<keyword evidence="1" id="KW-0560">Oxidoreductase</keyword>
<name>A0ABY7NJR7_9SPHN</name>
<gene>
    <name evidence="3" type="ORF">PBT88_11100</name>
</gene>
<dbReference type="RefSeq" id="WP_270075411.1">
    <property type="nucleotide sequence ID" value="NZ_CP115174.1"/>
</dbReference>
<dbReference type="SUPFAM" id="SSF51735">
    <property type="entry name" value="NAD(P)-binding Rossmann-fold domains"/>
    <property type="match status" value="1"/>
</dbReference>
<dbReference type="PANTHER" id="PTHR14239">
    <property type="entry name" value="DUDULIN-RELATED"/>
    <property type="match status" value="1"/>
</dbReference>
<dbReference type="Pfam" id="PF03807">
    <property type="entry name" value="F420_oxidored"/>
    <property type="match status" value="1"/>
</dbReference>
<dbReference type="InterPro" id="IPR028939">
    <property type="entry name" value="P5C_Rdtase_cat_N"/>
</dbReference>
<organism evidence="3 4">
    <name type="scientific">Sphingomonas abietis</name>
    <dbReference type="NCBI Taxonomy" id="3012344"/>
    <lineage>
        <taxon>Bacteria</taxon>
        <taxon>Pseudomonadati</taxon>
        <taxon>Pseudomonadota</taxon>
        <taxon>Alphaproteobacteria</taxon>
        <taxon>Sphingomonadales</taxon>
        <taxon>Sphingomonadaceae</taxon>
        <taxon>Sphingomonas</taxon>
    </lineage>
</organism>
<evidence type="ECO:0000259" key="2">
    <source>
        <dbReference type="Pfam" id="PF03807"/>
    </source>
</evidence>
<protein>
    <submittedName>
        <fullName evidence="3">NAD(P)-binding domain-containing protein</fullName>
    </submittedName>
</protein>